<evidence type="ECO:0000313" key="2">
    <source>
        <dbReference type="EMBL" id="MCO1658657.1"/>
    </source>
</evidence>
<organism evidence="2 3">
    <name type="scientific">Pseudonocardia humida</name>
    <dbReference type="NCBI Taxonomy" id="2800819"/>
    <lineage>
        <taxon>Bacteria</taxon>
        <taxon>Bacillati</taxon>
        <taxon>Actinomycetota</taxon>
        <taxon>Actinomycetes</taxon>
        <taxon>Pseudonocardiales</taxon>
        <taxon>Pseudonocardiaceae</taxon>
        <taxon>Pseudonocardia</taxon>
    </lineage>
</organism>
<accession>A0ABT1A6L3</accession>
<protein>
    <submittedName>
        <fullName evidence="2">Uncharacterized protein</fullName>
    </submittedName>
</protein>
<proteinExistence type="predicted"/>
<reference evidence="2" key="1">
    <citation type="submission" date="2021-04" db="EMBL/GenBank/DDBJ databases">
        <title>Pseudonocardia sp. nov., isolated from sandy soil of mangrove forest.</title>
        <authorList>
            <person name="Zan Z."/>
            <person name="Huang R."/>
            <person name="Liu W."/>
        </authorList>
    </citation>
    <scope>NUCLEOTIDE SEQUENCE</scope>
    <source>
        <strain evidence="2">S2-4</strain>
    </source>
</reference>
<dbReference type="RefSeq" id="WP_252442869.1">
    <property type="nucleotide sequence ID" value="NZ_JAGSOV010000057.1"/>
</dbReference>
<keyword evidence="3" id="KW-1185">Reference proteome</keyword>
<evidence type="ECO:0000256" key="1">
    <source>
        <dbReference type="SAM" id="MobiDB-lite"/>
    </source>
</evidence>
<feature type="region of interest" description="Disordered" evidence="1">
    <location>
        <begin position="1"/>
        <end position="43"/>
    </location>
</feature>
<comment type="caution">
    <text evidence="2">The sequence shown here is derived from an EMBL/GenBank/DDBJ whole genome shotgun (WGS) entry which is preliminary data.</text>
</comment>
<evidence type="ECO:0000313" key="3">
    <source>
        <dbReference type="Proteomes" id="UP001165283"/>
    </source>
</evidence>
<dbReference type="EMBL" id="JAGSOV010000057">
    <property type="protein sequence ID" value="MCO1658657.1"/>
    <property type="molecule type" value="Genomic_DNA"/>
</dbReference>
<name>A0ABT1A6L3_9PSEU</name>
<gene>
    <name evidence="2" type="ORF">KDL28_26680</name>
</gene>
<dbReference type="Proteomes" id="UP001165283">
    <property type="component" value="Unassembled WGS sequence"/>
</dbReference>
<sequence length="62" mass="6352">MPAAPDAAPYRRQPSPPPEAGGDVPAAEPGERPAAEAAPDGVRLRDRIGRAVRAAHSASVPF</sequence>